<sequence length="189" mass="18787">MTAIDGSTFDLFDDLGLGADRDGAARAALTRRFAVFVTAGALLVGGAVAARAAIEAGPAPAELVAPASLVGVLGQPQRAADVLVEEPATAAVDPATTRFLGETAAGRHFVAQSTAGLVCLVTVPVGDVADVGCADPVAAAVLVEGQFARSEAVTVRLVPDGTVPEPDGVAAWQRVGANLWAHPGVALGS</sequence>
<dbReference type="RefSeq" id="WP_034631067.1">
    <property type="nucleotide sequence ID" value="NZ_AXNT01000082.1"/>
</dbReference>
<accession>A0A0A0B980</accession>
<comment type="caution">
    <text evidence="1">The sequence shown here is derived from an EMBL/GenBank/DDBJ whole genome shotgun (WGS) entry which is preliminary data.</text>
</comment>
<dbReference type="EMBL" id="AXNT01000082">
    <property type="protein sequence ID" value="KGM01816.1"/>
    <property type="molecule type" value="Genomic_DNA"/>
</dbReference>
<name>A0A0A0B980_9CELL</name>
<dbReference type="OrthoDB" id="4828357at2"/>
<dbReference type="AlphaFoldDB" id="A0A0A0B980"/>
<gene>
    <name evidence="1" type="ORF">Q760_17280</name>
</gene>
<evidence type="ECO:0000313" key="1">
    <source>
        <dbReference type="EMBL" id="KGM01816.1"/>
    </source>
</evidence>
<reference evidence="1 2" key="1">
    <citation type="submission" date="2013-10" db="EMBL/GenBank/DDBJ databases">
        <authorList>
            <person name="Wang G."/>
            <person name="Zhuang W."/>
        </authorList>
    </citation>
    <scope>NUCLEOTIDE SEQUENCE [LARGE SCALE GENOMIC DNA]</scope>
    <source>
        <strain evidence="1 2">DSM 20118</strain>
    </source>
</reference>
<proteinExistence type="predicted"/>
<dbReference type="Proteomes" id="UP000029833">
    <property type="component" value="Unassembled WGS sequence"/>
</dbReference>
<organism evidence="1 2">
    <name type="scientific">Cellulomonas cellasea DSM 20118</name>
    <dbReference type="NCBI Taxonomy" id="1408250"/>
    <lineage>
        <taxon>Bacteria</taxon>
        <taxon>Bacillati</taxon>
        <taxon>Actinomycetota</taxon>
        <taxon>Actinomycetes</taxon>
        <taxon>Micrococcales</taxon>
        <taxon>Cellulomonadaceae</taxon>
        <taxon>Cellulomonas</taxon>
    </lineage>
</organism>
<protein>
    <submittedName>
        <fullName evidence="1">Uncharacterized protein</fullName>
    </submittedName>
</protein>
<evidence type="ECO:0000313" key="2">
    <source>
        <dbReference type="Proteomes" id="UP000029833"/>
    </source>
</evidence>
<keyword evidence="2" id="KW-1185">Reference proteome</keyword>